<dbReference type="InterPro" id="IPR001368">
    <property type="entry name" value="TNFR/NGFR_Cys_rich_reg"/>
</dbReference>
<evidence type="ECO:0000256" key="1">
    <source>
        <dbReference type="PROSITE-ProRule" id="PRU00206"/>
    </source>
</evidence>
<dbReference type="InterPro" id="IPR006212">
    <property type="entry name" value="Furin_repeat"/>
</dbReference>
<dbReference type="AlphaFoldDB" id="A0A4Z1SNL3"/>
<keyword evidence="2" id="KW-0472">Membrane</keyword>
<dbReference type="Gene3D" id="2.10.220.10">
    <property type="entry name" value="Hormone Receptor, Insulin-like Growth Factor Receptor 1, Chain A, domain 2"/>
    <property type="match status" value="2"/>
</dbReference>
<dbReference type="PANTHER" id="PTHR23275">
    <property type="entry name" value="CABRIOLET.-RELATED"/>
    <property type="match status" value="1"/>
</dbReference>
<dbReference type="InterPro" id="IPR000742">
    <property type="entry name" value="EGF"/>
</dbReference>
<dbReference type="InterPro" id="IPR052798">
    <property type="entry name" value="Giardia_VSA"/>
</dbReference>
<comment type="caution">
    <text evidence="4">The sequence shown here is derived from an EMBL/GenBank/DDBJ whole genome shotgun (WGS) entry which is preliminary data.</text>
</comment>
<dbReference type="PROSITE" id="PS50050">
    <property type="entry name" value="TNFR_NGFR_2"/>
    <property type="match status" value="1"/>
</dbReference>
<dbReference type="PANTHER" id="PTHR23275:SF100">
    <property type="entry name" value="EGF-LIKE DOMAIN-CONTAINING PROTEIN"/>
    <property type="match status" value="1"/>
</dbReference>
<keyword evidence="5" id="KW-1185">Reference proteome</keyword>
<organism evidence="4 5">
    <name type="scientific">Giardia muris</name>
    <dbReference type="NCBI Taxonomy" id="5742"/>
    <lineage>
        <taxon>Eukaryota</taxon>
        <taxon>Metamonada</taxon>
        <taxon>Diplomonadida</taxon>
        <taxon>Hexamitidae</taxon>
        <taxon>Giardiinae</taxon>
        <taxon>Giardia</taxon>
    </lineage>
</organism>
<evidence type="ECO:0000313" key="4">
    <source>
        <dbReference type="EMBL" id="TNJ27372.1"/>
    </source>
</evidence>
<dbReference type="SUPFAM" id="SSF57184">
    <property type="entry name" value="Growth factor receptor domain"/>
    <property type="match status" value="4"/>
</dbReference>
<feature type="repeat" description="TNFR-Cys" evidence="1">
    <location>
        <begin position="182"/>
        <end position="235"/>
    </location>
</feature>
<dbReference type="EMBL" id="VDLU01000004">
    <property type="protein sequence ID" value="TNJ27372.1"/>
    <property type="molecule type" value="Genomic_DNA"/>
</dbReference>
<feature type="transmembrane region" description="Helical" evidence="2">
    <location>
        <begin position="587"/>
        <end position="610"/>
    </location>
</feature>
<reference evidence="4 5" key="1">
    <citation type="submission" date="2019-05" db="EMBL/GenBank/DDBJ databases">
        <title>The compact genome of Giardia muris reveals important steps in the evolution of intestinal protozoan parasites.</title>
        <authorList>
            <person name="Xu F."/>
            <person name="Jimenez-Gonzalez A."/>
            <person name="Einarsson E."/>
            <person name="Astvaldsson A."/>
            <person name="Peirasmaki D."/>
            <person name="Eckmann L."/>
            <person name="Andersson J.O."/>
            <person name="Svard S.G."/>
            <person name="Jerlstrom-Hultqvist J."/>
        </authorList>
    </citation>
    <scope>NUCLEOTIDE SEQUENCE [LARGE SCALE GENOMIC DNA]</scope>
    <source>
        <strain evidence="4 5">Roberts-Thomson</strain>
    </source>
</reference>
<proteinExistence type="predicted"/>
<protein>
    <submittedName>
        <fullName evidence="4">PVSP</fullName>
    </submittedName>
</protein>
<evidence type="ECO:0000256" key="2">
    <source>
        <dbReference type="SAM" id="Phobius"/>
    </source>
</evidence>
<dbReference type="OrthoDB" id="300641at2759"/>
<keyword evidence="2" id="KW-1133">Transmembrane helix</keyword>
<keyword evidence="2" id="KW-0812">Transmembrane</keyword>
<name>A0A4Z1SNL3_GIAMU</name>
<gene>
    <name evidence="4" type="ORF">GMRT_24400</name>
</gene>
<dbReference type="SMART" id="SM00261">
    <property type="entry name" value="FU"/>
    <property type="match status" value="6"/>
</dbReference>
<dbReference type="Proteomes" id="UP000315496">
    <property type="component" value="Chromosome 4"/>
</dbReference>
<dbReference type="InterPro" id="IPR009030">
    <property type="entry name" value="Growth_fac_rcpt_cys_sf"/>
</dbReference>
<accession>A0A4Z1SNL3</accession>
<dbReference type="InterPro" id="IPR005127">
    <property type="entry name" value="Giardia_VSP"/>
</dbReference>
<evidence type="ECO:0000259" key="3">
    <source>
        <dbReference type="PROSITE" id="PS50050"/>
    </source>
</evidence>
<dbReference type="Pfam" id="PF03302">
    <property type="entry name" value="VSP"/>
    <property type="match status" value="2"/>
</dbReference>
<evidence type="ECO:0000313" key="5">
    <source>
        <dbReference type="Proteomes" id="UP000315496"/>
    </source>
</evidence>
<dbReference type="SMART" id="SM00181">
    <property type="entry name" value="EGF"/>
    <property type="match status" value="10"/>
</dbReference>
<comment type="caution">
    <text evidence="1">Lacks conserved residue(s) required for the propagation of feature annotation.</text>
</comment>
<feature type="domain" description="TNFR-Cys" evidence="3">
    <location>
        <begin position="182"/>
        <end position="235"/>
    </location>
</feature>
<dbReference type="VEuPathDB" id="GiardiaDB:GMRT_24400"/>
<sequence>MVRGGKNARALSCTEGAGTGECIRMRTDCTVDHCTTCVADEADKCETCNDGYYADSNKACQACSAGCKACTAADACTACNEGFYLDSNTCTACPTNCATCTNANTCQTCKAGFTLSGTSCVQGSAPSACTIQNCQTCNDDNTKCLTCNENFLPKADGTCVSCTDTTKCSNCVQVSDVDTCSKCADEYFLDTTCKKCSAGCKTCTDATATTCSACMPGYKHDSGAKTCTACTDTNCKTCDTDVSTCTACKEGFGLVGSDTKTCTACSIKNCGTCDDNKDVCTSCLDGFGPVYDSSLVITNCTSCPADCTDCADQGFSTICEKCGTGKVPIDGNCSTNSNVCTAPTTPDGTCSSCKNGFLFYQGGCLSPQKAADLKVCALGSQLLVGNTTVCTECKGGFVPIDGECLPIKQINTGTTRAGQNICLDEKGNKVSDTATKCGACINTTVNTNNYFLFNGGCYPIPASTSTTGTSVGSKLCSAASNGKCTAAPTSGGPFLVDANGTFTPCPAGCGACTSSNGAVTCTSCGFGYYNANTNASATPDCKACSIYHSGCTGCNTTACTTCWDGSSFNGTCPPPPSSSSSGLSGGAIAGIVIAVLLVLGGLGGFLGWWFGCRGK</sequence>